<evidence type="ECO:0000313" key="2">
    <source>
        <dbReference type="EMBL" id="WQG87963.1"/>
    </source>
</evidence>
<dbReference type="Gene3D" id="1.10.3290.10">
    <property type="entry name" value="Fido-like domain"/>
    <property type="match status" value="1"/>
</dbReference>
<organism evidence="2 3">
    <name type="scientific">Chitinophaga sancti</name>
    <dbReference type="NCBI Taxonomy" id="1004"/>
    <lineage>
        <taxon>Bacteria</taxon>
        <taxon>Pseudomonadati</taxon>
        <taxon>Bacteroidota</taxon>
        <taxon>Chitinophagia</taxon>
        <taxon>Chitinophagales</taxon>
        <taxon>Chitinophagaceae</taxon>
        <taxon>Chitinophaga</taxon>
    </lineage>
</organism>
<dbReference type="RefSeq" id="WP_322518461.1">
    <property type="nucleotide sequence ID" value="NZ_CP139972.1"/>
</dbReference>
<dbReference type="SUPFAM" id="SSF140931">
    <property type="entry name" value="Fic-like"/>
    <property type="match status" value="1"/>
</dbReference>
<reference evidence="2 3" key="1">
    <citation type="submission" date="2023-11" db="EMBL/GenBank/DDBJ databases">
        <title>MicrobeMod: A computational toolkit for identifying prokaryotic methylation and restriction-modification with nanopore sequencing.</title>
        <authorList>
            <person name="Crits-Christoph A."/>
            <person name="Kang S.C."/>
            <person name="Lee H."/>
            <person name="Ostrov N."/>
        </authorList>
    </citation>
    <scope>NUCLEOTIDE SEQUENCE [LARGE SCALE GENOMIC DNA]</scope>
    <source>
        <strain evidence="2 3">ATCC 23090</strain>
    </source>
</reference>
<dbReference type="InterPro" id="IPR003812">
    <property type="entry name" value="Fido"/>
</dbReference>
<accession>A0ABZ0XCB4</accession>
<protein>
    <recommendedName>
        <fullName evidence="1">Fido domain-containing protein</fullName>
    </recommendedName>
</protein>
<dbReference type="EMBL" id="CP140154">
    <property type="protein sequence ID" value="WQG87963.1"/>
    <property type="molecule type" value="Genomic_DNA"/>
</dbReference>
<dbReference type="PROSITE" id="PS51459">
    <property type="entry name" value="FIDO"/>
    <property type="match status" value="1"/>
</dbReference>
<dbReference type="InterPro" id="IPR036597">
    <property type="entry name" value="Fido-like_dom_sf"/>
</dbReference>
<dbReference type="Proteomes" id="UP001326715">
    <property type="component" value="Chromosome"/>
</dbReference>
<evidence type="ECO:0000259" key="1">
    <source>
        <dbReference type="PROSITE" id="PS51459"/>
    </source>
</evidence>
<name>A0ABZ0XCB4_9BACT</name>
<gene>
    <name evidence="2" type="ORF">SR876_23840</name>
</gene>
<keyword evidence="3" id="KW-1185">Reference proteome</keyword>
<proteinExistence type="predicted"/>
<evidence type="ECO:0000313" key="3">
    <source>
        <dbReference type="Proteomes" id="UP001326715"/>
    </source>
</evidence>
<feature type="domain" description="Fido" evidence="1">
    <location>
        <begin position="1"/>
        <end position="84"/>
    </location>
</feature>
<sequence length="120" mass="14247">MFFTILITGPNFGYHYTIHTFDDGNGHIAGAIAEMLLARADQNKRHFYSMATQIPKEHNEYYDAFEKTQTGDLDITIWLEWFLNFLYRSMDRTNQTIDKIIERNHFLGSHHNTTFNVRKR</sequence>